<comment type="caution">
    <text evidence="3">The sequence shown here is derived from an EMBL/GenBank/DDBJ whole genome shotgun (WGS) entry which is preliminary data.</text>
</comment>
<keyword evidence="4" id="KW-1185">Reference proteome</keyword>
<keyword evidence="2" id="KW-0472">Membrane</keyword>
<feature type="transmembrane region" description="Helical" evidence="2">
    <location>
        <begin position="114"/>
        <end position="133"/>
    </location>
</feature>
<feature type="transmembrane region" description="Helical" evidence="2">
    <location>
        <begin position="7"/>
        <end position="34"/>
    </location>
</feature>
<name>A0ABX0LPK0_9BURK</name>
<feature type="transmembrane region" description="Helical" evidence="2">
    <location>
        <begin position="81"/>
        <end position="102"/>
    </location>
</feature>
<feature type="region of interest" description="Disordered" evidence="1">
    <location>
        <begin position="161"/>
        <end position="180"/>
    </location>
</feature>
<evidence type="ECO:0008006" key="5">
    <source>
        <dbReference type="Google" id="ProtNLM"/>
    </source>
</evidence>
<evidence type="ECO:0000256" key="2">
    <source>
        <dbReference type="SAM" id="Phobius"/>
    </source>
</evidence>
<proteinExistence type="predicted"/>
<accession>A0ABX0LPK0</accession>
<keyword evidence="2" id="KW-0812">Transmembrane</keyword>
<organism evidence="3 4">
    <name type="scientific">Massilia rubra</name>
    <dbReference type="NCBI Taxonomy" id="2607910"/>
    <lineage>
        <taxon>Bacteria</taxon>
        <taxon>Pseudomonadati</taxon>
        <taxon>Pseudomonadota</taxon>
        <taxon>Betaproteobacteria</taxon>
        <taxon>Burkholderiales</taxon>
        <taxon>Oxalobacteraceae</taxon>
        <taxon>Telluria group</taxon>
        <taxon>Massilia</taxon>
    </lineage>
</organism>
<dbReference type="EMBL" id="VUYU01000001">
    <property type="protein sequence ID" value="NHZ32121.1"/>
    <property type="molecule type" value="Genomic_DNA"/>
</dbReference>
<dbReference type="Proteomes" id="UP000785613">
    <property type="component" value="Unassembled WGS sequence"/>
</dbReference>
<gene>
    <name evidence="3" type="ORF">F0185_00725</name>
</gene>
<keyword evidence="2" id="KW-1133">Transmembrane helix</keyword>
<evidence type="ECO:0000313" key="3">
    <source>
        <dbReference type="EMBL" id="NHZ32121.1"/>
    </source>
</evidence>
<reference evidence="3 4" key="1">
    <citation type="submission" date="2019-09" db="EMBL/GenBank/DDBJ databases">
        <title>Taxonomy of Antarctic Massilia spp.: description of Massilia rubra sp. nov., Massilia aquatica sp. nov., Massilia mucilaginosa sp. nov., Massilia frigida sp. nov. isolated from streams, lakes and regoliths.</title>
        <authorList>
            <person name="Holochova P."/>
            <person name="Sedlacek I."/>
            <person name="Kralova S."/>
            <person name="Maslanova I."/>
            <person name="Busse H.-J."/>
            <person name="Stankova E."/>
            <person name="Vrbovska V."/>
            <person name="Kovarovic V."/>
            <person name="Bartak M."/>
            <person name="Svec P."/>
            <person name="Pantucek R."/>
        </authorList>
    </citation>
    <scope>NUCLEOTIDE SEQUENCE [LARGE SCALE GENOMIC DNA]</scope>
    <source>
        <strain evidence="3 4">CCM 8692</strain>
    </source>
</reference>
<evidence type="ECO:0000313" key="4">
    <source>
        <dbReference type="Proteomes" id="UP000785613"/>
    </source>
</evidence>
<sequence length="180" mass="19714">MHILRPLAILMAIFTIPAVAGWAFCTMIAVALLLPHGGSPWLPQLLPGAVMGVILLMGWVSLASLFWTARHFDAYISPTPRWVLAGYLFCALVFVLMLRDIPRPLPSVRDAQSMLTYCGGPACLLLLALGRLWHIRRFYAINIAKLHQDDACERDADGTLDTPSDHLATPCSSDPPASSH</sequence>
<feature type="transmembrane region" description="Helical" evidence="2">
    <location>
        <begin position="46"/>
        <end position="69"/>
    </location>
</feature>
<protein>
    <recommendedName>
        <fullName evidence="5">Transmembrane protein</fullName>
    </recommendedName>
</protein>
<feature type="compositionally biased region" description="Polar residues" evidence="1">
    <location>
        <begin position="170"/>
        <end position="180"/>
    </location>
</feature>
<evidence type="ECO:0000256" key="1">
    <source>
        <dbReference type="SAM" id="MobiDB-lite"/>
    </source>
</evidence>
<dbReference type="RefSeq" id="WP_167220677.1">
    <property type="nucleotide sequence ID" value="NZ_VUYU01000001.1"/>
</dbReference>